<dbReference type="GeneID" id="55590844"/>
<dbReference type="KEGG" id="bsi:BS1330_I1159"/>
<evidence type="ECO:0000313" key="3">
    <source>
        <dbReference type="EMBL" id="AEM18501.1"/>
    </source>
</evidence>
<dbReference type="InterPro" id="IPR016887">
    <property type="entry name" value="UCP028470_steroid_isom-rel"/>
</dbReference>
<dbReference type="AlphaFoldDB" id="A0A0H3G3C6"/>
<dbReference type="KEGG" id="bms:BR1163"/>
<feature type="domain" description="Calcium/calmodulin-dependent protein kinase II association-domain" evidence="2">
    <location>
        <begin position="46"/>
        <end position="163"/>
    </location>
</feature>
<dbReference type="InterPro" id="IPR011944">
    <property type="entry name" value="Steroid_delta5-4_isomerase"/>
</dbReference>
<dbReference type="Proteomes" id="UP000007104">
    <property type="component" value="Chromosome I"/>
</dbReference>
<feature type="signal peptide" evidence="1">
    <location>
        <begin position="1"/>
        <end position="25"/>
    </location>
</feature>
<keyword evidence="4" id="KW-1185">Reference proteome</keyword>
<dbReference type="PIRSF" id="PIRSF028470">
    <property type="entry name" value="UCP028470"/>
    <property type="match status" value="1"/>
</dbReference>
<proteinExistence type="predicted"/>
<protein>
    <recommendedName>
        <fullName evidence="2">Calcium/calmodulin-dependent protein kinase II association-domain domain-containing protein</fullName>
    </recommendedName>
</protein>
<name>A0A0H3G3C6_BRUSU</name>
<evidence type="ECO:0000259" key="2">
    <source>
        <dbReference type="Pfam" id="PF08332"/>
    </source>
</evidence>
<dbReference type="NCBIfam" id="TIGR02246">
    <property type="entry name" value="SgcJ/EcaC family oxidoreductase"/>
    <property type="match status" value="1"/>
</dbReference>
<sequence>MRKYTSLFLVSTTVFLTAFTSLASADAKIDHRKSSTATVRCHVPTKAKVAALFDRWNKSLLTGDPAKVVANYAPDAVLLPMLSKKVRYTQKEREDYFRGFLKKKPVGHIDSRTIRTGCNEALDTGTYTFTFGDGSKAAARYTFTYGWNGKNWVITSHHSSAMPQ</sequence>
<dbReference type="HOGENOM" id="CLU_123929_0_1_5"/>
<gene>
    <name evidence="3" type="ordered locus">BS1330_I1159</name>
</gene>
<dbReference type="InterPro" id="IPR032710">
    <property type="entry name" value="NTF2-like_dom_sf"/>
</dbReference>
<accession>A0A0H3G3C6</accession>
<reference evidence="3 4" key="1">
    <citation type="journal article" date="2011" name="J. Bacteriol.">
        <title>Revised genome sequence of Brucella suis 1330.</title>
        <authorList>
            <person name="Tae H."/>
            <person name="Shallom S."/>
            <person name="Settlage R."/>
            <person name="Preston D."/>
            <person name="Adams L.G."/>
            <person name="Garner H.R."/>
        </authorList>
    </citation>
    <scope>NUCLEOTIDE SEQUENCE [LARGE SCALE GENOMIC DNA]</scope>
    <source>
        <strain evidence="3 4">1330</strain>
    </source>
</reference>
<organism evidence="3 4">
    <name type="scientific">Brucella suis biovar 1 (strain 1330)</name>
    <dbReference type="NCBI Taxonomy" id="204722"/>
    <lineage>
        <taxon>Bacteria</taxon>
        <taxon>Pseudomonadati</taxon>
        <taxon>Pseudomonadota</taxon>
        <taxon>Alphaproteobacteria</taxon>
        <taxon>Hyphomicrobiales</taxon>
        <taxon>Brucellaceae</taxon>
        <taxon>Brucella/Ochrobactrum group</taxon>
        <taxon>Brucella</taxon>
    </lineage>
</organism>
<dbReference type="RefSeq" id="WP_004690896.1">
    <property type="nucleotide sequence ID" value="NC_004310.3"/>
</dbReference>
<evidence type="ECO:0000313" key="4">
    <source>
        <dbReference type="Proteomes" id="UP000007104"/>
    </source>
</evidence>
<dbReference type="GO" id="GO:0004683">
    <property type="term" value="F:calcium/calmodulin-dependent protein kinase activity"/>
    <property type="evidence" value="ECO:0007669"/>
    <property type="project" value="InterPro"/>
</dbReference>
<feature type="chain" id="PRO_5002609773" description="Calcium/calmodulin-dependent protein kinase II association-domain domain-containing protein" evidence="1">
    <location>
        <begin position="26"/>
        <end position="164"/>
    </location>
</feature>
<dbReference type="PATRIC" id="fig|204722.22.peg.683"/>
<dbReference type="EMBL" id="CP002997">
    <property type="protein sequence ID" value="AEM18501.1"/>
    <property type="molecule type" value="Genomic_DNA"/>
</dbReference>
<dbReference type="SUPFAM" id="SSF54427">
    <property type="entry name" value="NTF2-like"/>
    <property type="match status" value="1"/>
</dbReference>
<dbReference type="GO" id="GO:0005516">
    <property type="term" value="F:calmodulin binding"/>
    <property type="evidence" value="ECO:0007669"/>
    <property type="project" value="InterPro"/>
</dbReference>
<evidence type="ECO:0000256" key="1">
    <source>
        <dbReference type="SAM" id="SignalP"/>
    </source>
</evidence>
<dbReference type="InterPro" id="IPR013543">
    <property type="entry name" value="Ca/CaM-dep_prot_kinase-assoc"/>
</dbReference>
<keyword evidence="1" id="KW-0732">Signal</keyword>
<dbReference type="Pfam" id="PF08332">
    <property type="entry name" value="CaMKII_AD"/>
    <property type="match status" value="1"/>
</dbReference>
<dbReference type="Gene3D" id="3.10.450.50">
    <property type="match status" value="1"/>
</dbReference>